<feature type="modified residue" description="4-aspartylphosphate" evidence="5">
    <location>
        <position position="316"/>
    </location>
</feature>
<feature type="domain" description="GGDEF" evidence="7">
    <location>
        <begin position="423"/>
        <end position="555"/>
    </location>
</feature>
<dbReference type="PROSITE" id="PS50894">
    <property type="entry name" value="HPT"/>
    <property type="match status" value="1"/>
</dbReference>
<dbReference type="Gene3D" id="3.30.70.270">
    <property type="match status" value="1"/>
</dbReference>
<reference evidence="9 10" key="1">
    <citation type="submission" date="2020-04" db="EMBL/GenBank/DDBJ databases">
        <title>Draft genome of Leeia sp. IMCC25680.</title>
        <authorList>
            <person name="Song J."/>
            <person name="Cho J.-C."/>
        </authorList>
    </citation>
    <scope>NUCLEOTIDE SEQUENCE [LARGE SCALE GENOMIC DNA]</scope>
    <source>
        <strain evidence="9 10">IMCC25680</strain>
    </source>
</reference>
<evidence type="ECO:0000313" key="9">
    <source>
        <dbReference type="EMBL" id="NLR75432.1"/>
    </source>
</evidence>
<dbReference type="GO" id="GO:0005886">
    <property type="term" value="C:plasma membrane"/>
    <property type="evidence" value="ECO:0007669"/>
    <property type="project" value="TreeGrafter"/>
</dbReference>
<dbReference type="CDD" id="cd00088">
    <property type="entry name" value="HPT"/>
    <property type="match status" value="1"/>
</dbReference>
<keyword evidence="5" id="KW-0597">Phosphoprotein</keyword>
<evidence type="ECO:0000256" key="3">
    <source>
        <dbReference type="ARBA" id="ARBA00034247"/>
    </source>
</evidence>
<dbReference type="GO" id="GO:0004672">
    <property type="term" value="F:protein kinase activity"/>
    <property type="evidence" value="ECO:0007669"/>
    <property type="project" value="UniProtKB-ARBA"/>
</dbReference>
<organism evidence="9 10">
    <name type="scientific">Leeia aquatica</name>
    <dbReference type="NCBI Taxonomy" id="2725557"/>
    <lineage>
        <taxon>Bacteria</taxon>
        <taxon>Pseudomonadati</taxon>
        <taxon>Pseudomonadota</taxon>
        <taxon>Betaproteobacteria</taxon>
        <taxon>Neisseriales</taxon>
        <taxon>Leeiaceae</taxon>
        <taxon>Leeia</taxon>
    </lineage>
</organism>
<comment type="catalytic activity">
    <reaction evidence="3">
        <text>2 GTP = 3',3'-c-di-GMP + 2 diphosphate</text>
        <dbReference type="Rhea" id="RHEA:24898"/>
        <dbReference type="ChEBI" id="CHEBI:33019"/>
        <dbReference type="ChEBI" id="CHEBI:37565"/>
        <dbReference type="ChEBI" id="CHEBI:58805"/>
        <dbReference type="EC" id="2.7.7.65"/>
    </reaction>
</comment>
<dbReference type="Proteomes" id="UP000587991">
    <property type="component" value="Unassembled WGS sequence"/>
</dbReference>
<evidence type="ECO:0000256" key="5">
    <source>
        <dbReference type="PROSITE-ProRule" id="PRU00169"/>
    </source>
</evidence>
<dbReference type="Pfam" id="PF01627">
    <property type="entry name" value="Hpt"/>
    <property type="match status" value="1"/>
</dbReference>
<dbReference type="PANTHER" id="PTHR45138">
    <property type="entry name" value="REGULATORY COMPONENTS OF SENSORY TRANSDUCTION SYSTEM"/>
    <property type="match status" value="1"/>
</dbReference>
<dbReference type="Pfam" id="PF00072">
    <property type="entry name" value="Response_reg"/>
    <property type="match status" value="2"/>
</dbReference>
<dbReference type="PANTHER" id="PTHR45138:SF9">
    <property type="entry name" value="DIGUANYLATE CYCLASE DGCM-RELATED"/>
    <property type="match status" value="1"/>
</dbReference>
<dbReference type="SUPFAM" id="SSF55073">
    <property type="entry name" value="Nucleotide cyclase"/>
    <property type="match status" value="1"/>
</dbReference>
<dbReference type="SUPFAM" id="SSF47226">
    <property type="entry name" value="Histidine-containing phosphotransfer domain, HPT domain"/>
    <property type="match status" value="1"/>
</dbReference>
<dbReference type="GO" id="GO:0000160">
    <property type="term" value="P:phosphorelay signal transduction system"/>
    <property type="evidence" value="ECO:0007669"/>
    <property type="project" value="UniProtKB-KW"/>
</dbReference>
<feature type="modified residue" description="Phosphohistidine" evidence="4">
    <location>
        <position position="57"/>
    </location>
</feature>
<gene>
    <name evidence="9" type="ORF">HF682_09710</name>
</gene>
<dbReference type="EC" id="2.7.7.65" evidence="1"/>
<dbReference type="InterPro" id="IPR029787">
    <property type="entry name" value="Nucleotide_cyclase"/>
</dbReference>
<evidence type="ECO:0000259" key="7">
    <source>
        <dbReference type="PROSITE" id="PS50887"/>
    </source>
</evidence>
<dbReference type="SMART" id="SM00267">
    <property type="entry name" value="GGDEF"/>
    <property type="match status" value="1"/>
</dbReference>
<dbReference type="CDD" id="cd01949">
    <property type="entry name" value="GGDEF"/>
    <property type="match status" value="1"/>
</dbReference>
<dbReference type="GO" id="GO:0043709">
    <property type="term" value="P:cell adhesion involved in single-species biofilm formation"/>
    <property type="evidence" value="ECO:0007669"/>
    <property type="project" value="TreeGrafter"/>
</dbReference>
<feature type="modified residue" description="4-aspartylphosphate" evidence="5">
    <location>
        <position position="190"/>
    </location>
</feature>
<dbReference type="InterPro" id="IPR011006">
    <property type="entry name" value="CheY-like_superfamily"/>
</dbReference>
<dbReference type="InterPro" id="IPR050469">
    <property type="entry name" value="Diguanylate_Cyclase"/>
</dbReference>
<evidence type="ECO:0000313" key="10">
    <source>
        <dbReference type="Proteomes" id="UP000587991"/>
    </source>
</evidence>
<keyword evidence="2" id="KW-0902">Two-component regulatory system</keyword>
<dbReference type="NCBIfam" id="TIGR00254">
    <property type="entry name" value="GGDEF"/>
    <property type="match status" value="1"/>
</dbReference>
<comment type="caution">
    <text evidence="9">The sequence shown here is derived from an EMBL/GenBank/DDBJ whole genome shotgun (WGS) entry which is preliminary data.</text>
</comment>
<feature type="domain" description="HPt" evidence="8">
    <location>
        <begin position="14"/>
        <end position="114"/>
    </location>
</feature>
<evidence type="ECO:0000259" key="6">
    <source>
        <dbReference type="PROSITE" id="PS50110"/>
    </source>
</evidence>
<dbReference type="InterPro" id="IPR000160">
    <property type="entry name" value="GGDEF_dom"/>
</dbReference>
<dbReference type="SUPFAM" id="SSF52172">
    <property type="entry name" value="CheY-like"/>
    <property type="match status" value="2"/>
</dbReference>
<dbReference type="Gene3D" id="3.40.50.2300">
    <property type="match status" value="2"/>
</dbReference>
<feature type="domain" description="Response regulatory" evidence="6">
    <location>
        <begin position="140"/>
        <end position="258"/>
    </location>
</feature>
<evidence type="ECO:0000256" key="1">
    <source>
        <dbReference type="ARBA" id="ARBA00012528"/>
    </source>
</evidence>
<dbReference type="PROSITE" id="PS50110">
    <property type="entry name" value="RESPONSE_REGULATORY"/>
    <property type="match status" value="2"/>
</dbReference>
<protein>
    <recommendedName>
        <fullName evidence="1">diguanylate cyclase</fullName>
        <ecNumber evidence="1">2.7.7.65</ecNumber>
    </recommendedName>
</protein>
<evidence type="ECO:0000259" key="8">
    <source>
        <dbReference type="PROSITE" id="PS50894"/>
    </source>
</evidence>
<dbReference type="AlphaFoldDB" id="A0A847SHR1"/>
<feature type="domain" description="Response regulatory" evidence="6">
    <location>
        <begin position="267"/>
        <end position="383"/>
    </location>
</feature>
<dbReference type="Pfam" id="PF00990">
    <property type="entry name" value="GGDEF"/>
    <property type="match status" value="1"/>
</dbReference>
<sequence>MADSPVPDDFAAVLAELKANYLQELPDKLLQVEQGLQQAFLAGASDDDYATLVRIVHSLAGSAGSFGLPELSKVAKAMELALRAQTPAALAQSPAIQSDLIQQFALMRSQCVAADSKPVSNRLQPAVRRASAAVAAYGNRVLLVEDEVDTAELHATQIRFFNYEVTVLHDHTRLRETLDSLGDVAIILMDMSFPDHPLGGAEALMTLQGSDHETLPVLFLSSRDDFESRLHAARAGGNGYLLKPVEIANLVEAMDRQLNRVRPEPERILIVDDDLAVSHLYARALQQEGMVVQTVSEASHIEAALAELHPDLVLLDLYMPVWSGMEIAAAIRQHPAYVSLPIVFLSSEEDVSRQLSAMRQGADEFLTKPIQLPHLIESVRTRVERYRALRGYMLNDSLTGVLNHAAIMNRLDVELARAIRTQSPLSIVMLDLDHFKRVNDDYGHPVGDRVLKSLTYMLRQRLRSSDSVGRYGGEEFILVMPDTPQDAAVKVMVQLCEAFASLQQYANERAFQVSFSAGVANFPTLVHAVDLISAADQALYLAKQSGRRQVQRYTKPS</sequence>
<dbReference type="Gene3D" id="1.20.120.160">
    <property type="entry name" value="HPT domain"/>
    <property type="match status" value="1"/>
</dbReference>
<dbReference type="PROSITE" id="PS50887">
    <property type="entry name" value="GGDEF"/>
    <property type="match status" value="1"/>
</dbReference>
<dbReference type="GO" id="GO:1902201">
    <property type="term" value="P:negative regulation of bacterial-type flagellum-dependent cell motility"/>
    <property type="evidence" value="ECO:0007669"/>
    <property type="project" value="TreeGrafter"/>
</dbReference>
<dbReference type="RefSeq" id="WP_168877103.1">
    <property type="nucleotide sequence ID" value="NZ_JABAIM010000002.1"/>
</dbReference>
<dbReference type="GO" id="GO:0052621">
    <property type="term" value="F:diguanylate cyclase activity"/>
    <property type="evidence" value="ECO:0007669"/>
    <property type="project" value="UniProtKB-EC"/>
</dbReference>
<proteinExistence type="predicted"/>
<dbReference type="SMART" id="SM00073">
    <property type="entry name" value="HPT"/>
    <property type="match status" value="1"/>
</dbReference>
<dbReference type="SMART" id="SM00448">
    <property type="entry name" value="REC"/>
    <property type="match status" value="2"/>
</dbReference>
<name>A0A847SHR1_9NEIS</name>
<dbReference type="InterPro" id="IPR043128">
    <property type="entry name" value="Rev_trsase/Diguanyl_cyclase"/>
</dbReference>
<evidence type="ECO:0000256" key="2">
    <source>
        <dbReference type="ARBA" id="ARBA00023012"/>
    </source>
</evidence>
<dbReference type="InterPro" id="IPR001789">
    <property type="entry name" value="Sig_transdc_resp-reg_receiver"/>
</dbReference>
<evidence type="ECO:0000256" key="4">
    <source>
        <dbReference type="PROSITE-ProRule" id="PRU00110"/>
    </source>
</evidence>
<dbReference type="InterPro" id="IPR036641">
    <property type="entry name" value="HPT_dom_sf"/>
</dbReference>
<dbReference type="FunFam" id="3.30.70.270:FF:000001">
    <property type="entry name" value="Diguanylate cyclase domain protein"/>
    <property type="match status" value="1"/>
</dbReference>
<dbReference type="EMBL" id="JABAIM010000002">
    <property type="protein sequence ID" value="NLR75432.1"/>
    <property type="molecule type" value="Genomic_DNA"/>
</dbReference>
<dbReference type="CDD" id="cd00156">
    <property type="entry name" value="REC"/>
    <property type="match status" value="1"/>
</dbReference>
<dbReference type="InterPro" id="IPR008207">
    <property type="entry name" value="Sig_transdc_His_kin_Hpt_dom"/>
</dbReference>
<accession>A0A847SHR1</accession>
<keyword evidence="10" id="KW-1185">Reference proteome</keyword>